<accession>A0AAD7WDK5</accession>
<comment type="caution">
    <text evidence="2">The sequence shown here is derived from an EMBL/GenBank/DDBJ whole genome shotgun (WGS) entry which is preliminary data.</text>
</comment>
<feature type="region of interest" description="Disordered" evidence="1">
    <location>
        <begin position="154"/>
        <end position="183"/>
    </location>
</feature>
<proteinExistence type="predicted"/>
<dbReference type="AlphaFoldDB" id="A0AAD7WDK5"/>
<name>A0AAD7WDK5_9TELE</name>
<organism evidence="2 3">
    <name type="scientific">Aldrovandia affinis</name>
    <dbReference type="NCBI Taxonomy" id="143900"/>
    <lineage>
        <taxon>Eukaryota</taxon>
        <taxon>Metazoa</taxon>
        <taxon>Chordata</taxon>
        <taxon>Craniata</taxon>
        <taxon>Vertebrata</taxon>
        <taxon>Euteleostomi</taxon>
        <taxon>Actinopterygii</taxon>
        <taxon>Neopterygii</taxon>
        <taxon>Teleostei</taxon>
        <taxon>Notacanthiformes</taxon>
        <taxon>Halosauridae</taxon>
        <taxon>Aldrovandia</taxon>
    </lineage>
</organism>
<reference evidence="2" key="1">
    <citation type="journal article" date="2023" name="Science">
        <title>Genome structures resolve the early diversification of teleost fishes.</title>
        <authorList>
            <person name="Parey E."/>
            <person name="Louis A."/>
            <person name="Montfort J."/>
            <person name="Bouchez O."/>
            <person name="Roques C."/>
            <person name="Iampietro C."/>
            <person name="Lluch J."/>
            <person name="Castinel A."/>
            <person name="Donnadieu C."/>
            <person name="Desvignes T."/>
            <person name="Floi Bucao C."/>
            <person name="Jouanno E."/>
            <person name="Wen M."/>
            <person name="Mejri S."/>
            <person name="Dirks R."/>
            <person name="Jansen H."/>
            <person name="Henkel C."/>
            <person name="Chen W.J."/>
            <person name="Zahm M."/>
            <person name="Cabau C."/>
            <person name="Klopp C."/>
            <person name="Thompson A.W."/>
            <person name="Robinson-Rechavi M."/>
            <person name="Braasch I."/>
            <person name="Lecointre G."/>
            <person name="Bobe J."/>
            <person name="Postlethwait J.H."/>
            <person name="Berthelot C."/>
            <person name="Roest Crollius H."/>
            <person name="Guiguen Y."/>
        </authorList>
    </citation>
    <scope>NUCLEOTIDE SEQUENCE</scope>
    <source>
        <strain evidence="2">NC1722</strain>
    </source>
</reference>
<evidence type="ECO:0000313" key="3">
    <source>
        <dbReference type="Proteomes" id="UP001221898"/>
    </source>
</evidence>
<sequence>MLSSPKLDTPPPSPTNFPHHRAWAKHRRNGRMRSLSLWRQDKVFTLRVLLFLTQGKAAAAAVLASTAGPRCEGREHTADPPSPHRNTVAHRFTAHVLTPHQRAFSLHYWPYYVVRGRQEGSGVRKVITGYLGDTQGILRDCSEAPVHVGLTPPHEERAAAESGESGPDSNTDPVPQGCRTPVL</sequence>
<dbReference type="EMBL" id="JAINUG010000150">
    <property type="protein sequence ID" value="KAJ8392039.1"/>
    <property type="molecule type" value="Genomic_DNA"/>
</dbReference>
<dbReference type="Proteomes" id="UP001221898">
    <property type="component" value="Unassembled WGS sequence"/>
</dbReference>
<evidence type="ECO:0000256" key="1">
    <source>
        <dbReference type="SAM" id="MobiDB-lite"/>
    </source>
</evidence>
<gene>
    <name evidence="2" type="ORF">AAFF_G00083490</name>
</gene>
<feature type="region of interest" description="Disordered" evidence="1">
    <location>
        <begin position="1"/>
        <end position="25"/>
    </location>
</feature>
<evidence type="ECO:0000313" key="2">
    <source>
        <dbReference type="EMBL" id="KAJ8392039.1"/>
    </source>
</evidence>
<keyword evidence="3" id="KW-1185">Reference proteome</keyword>
<protein>
    <submittedName>
        <fullName evidence="2">Uncharacterized protein</fullName>
    </submittedName>
</protein>